<dbReference type="NCBIfam" id="TIGR00199">
    <property type="entry name" value="PncC_domain"/>
    <property type="match status" value="1"/>
</dbReference>
<dbReference type="EMBL" id="CAEZZY010000078">
    <property type="protein sequence ID" value="CAB4780890.1"/>
    <property type="molecule type" value="Genomic_DNA"/>
</dbReference>
<accession>A0A6J6W9B1</accession>
<dbReference type="InterPro" id="IPR008136">
    <property type="entry name" value="CinA_C"/>
</dbReference>
<dbReference type="SUPFAM" id="SSF142433">
    <property type="entry name" value="CinA-like"/>
    <property type="match status" value="1"/>
</dbReference>
<sequence>MAITNEIITLISDIHDSLRTRGETLSTAESLTAGGLSNALTIVPGASDVFLGSITAYRSEIKTSHLNVAKALIAESTVVSEEVAIEMARGANKSFGSTWAIATTGVAGPGPSDGSDAGRVFVAFVGPSVQVIELSLSGDREVVRNATVASAIASFARILRQRDISAPAQQKG</sequence>
<gene>
    <name evidence="2" type="ORF">UFOPK2928_00782</name>
</gene>
<proteinExistence type="predicted"/>
<dbReference type="InterPro" id="IPR036653">
    <property type="entry name" value="CinA-like_C"/>
</dbReference>
<evidence type="ECO:0000313" key="2">
    <source>
        <dbReference type="EMBL" id="CAB4780890.1"/>
    </source>
</evidence>
<evidence type="ECO:0000259" key="1">
    <source>
        <dbReference type="Pfam" id="PF02464"/>
    </source>
</evidence>
<feature type="domain" description="CinA C-terminal" evidence="1">
    <location>
        <begin position="10"/>
        <end position="157"/>
    </location>
</feature>
<name>A0A6J6W9B1_9ZZZZ</name>
<organism evidence="2">
    <name type="scientific">freshwater metagenome</name>
    <dbReference type="NCBI Taxonomy" id="449393"/>
    <lineage>
        <taxon>unclassified sequences</taxon>
        <taxon>metagenomes</taxon>
        <taxon>ecological metagenomes</taxon>
    </lineage>
</organism>
<protein>
    <submittedName>
        <fullName evidence="2">Unannotated protein</fullName>
    </submittedName>
</protein>
<dbReference type="Gene3D" id="3.90.950.20">
    <property type="entry name" value="CinA-like"/>
    <property type="match status" value="1"/>
</dbReference>
<reference evidence="2" key="1">
    <citation type="submission" date="2020-05" db="EMBL/GenBank/DDBJ databases">
        <authorList>
            <person name="Chiriac C."/>
            <person name="Salcher M."/>
            <person name="Ghai R."/>
            <person name="Kavagutti S V."/>
        </authorList>
    </citation>
    <scope>NUCLEOTIDE SEQUENCE</scope>
</reference>
<dbReference type="Pfam" id="PF02464">
    <property type="entry name" value="CinA"/>
    <property type="match status" value="1"/>
</dbReference>
<dbReference type="AlphaFoldDB" id="A0A6J6W9B1"/>